<sequence>MQHDHDLGLARDLDLIRGQQLRRRRALGWLAGAGAMGLFGCGGGSEAGASSSSGSSSSSGGSTGCSLIPEETAGPYPGDGSNGANALALAGIVRSDIRSSIAGASATAGGAPLTLTLRLVNLNGGCAGLAGYAIYLWHCDREGRYSLYSSGVTNQNYLRGVQETGADGTVTFTTIFPGCYDGRMPHMHFEIFRSLASAGSYAAKLRTSQLSFPVEVCSAVYGQASGYSASVTNLARISFATDNVFADGVTNQLATISGDLTNGYRASLSVGIAA</sequence>
<keyword evidence="3" id="KW-0223">Dioxygenase</keyword>
<proteinExistence type="predicted"/>
<dbReference type="RefSeq" id="WP_290357372.1">
    <property type="nucleotide sequence ID" value="NZ_JAUHHC010000001.1"/>
</dbReference>
<evidence type="ECO:0000313" key="4">
    <source>
        <dbReference type="Proteomes" id="UP001228044"/>
    </source>
</evidence>
<feature type="domain" description="Intradiol ring-cleavage dioxygenases" evidence="2">
    <location>
        <begin position="108"/>
        <end position="184"/>
    </location>
</feature>
<dbReference type="SUPFAM" id="SSF49482">
    <property type="entry name" value="Aromatic compound dioxygenase"/>
    <property type="match status" value="1"/>
</dbReference>
<keyword evidence="3" id="KW-0560">Oxidoreductase</keyword>
<reference evidence="3 4" key="1">
    <citation type="submission" date="2023-06" db="EMBL/GenBank/DDBJ databases">
        <title>Pelomonas sp. PFR6 16S ribosomal RNA gene Genome sequencing and assembly.</title>
        <authorList>
            <person name="Woo H."/>
        </authorList>
    </citation>
    <scope>NUCLEOTIDE SEQUENCE [LARGE SCALE GENOMIC DNA]</scope>
    <source>
        <strain evidence="3 4">PFR6</strain>
    </source>
</reference>
<comment type="caution">
    <text evidence="3">The sequence shown here is derived from an EMBL/GenBank/DDBJ whole genome shotgun (WGS) entry which is preliminary data.</text>
</comment>
<evidence type="ECO:0000256" key="1">
    <source>
        <dbReference type="SAM" id="MobiDB-lite"/>
    </source>
</evidence>
<feature type="region of interest" description="Disordered" evidence="1">
    <location>
        <begin position="50"/>
        <end position="79"/>
    </location>
</feature>
<feature type="compositionally biased region" description="Low complexity" evidence="1">
    <location>
        <begin position="50"/>
        <end position="66"/>
    </location>
</feature>
<organism evidence="3 4">
    <name type="scientific">Roseateles violae</name>
    <dbReference type="NCBI Taxonomy" id="3058042"/>
    <lineage>
        <taxon>Bacteria</taxon>
        <taxon>Pseudomonadati</taxon>
        <taxon>Pseudomonadota</taxon>
        <taxon>Betaproteobacteria</taxon>
        <taxon>Burkholderiales</taxon>
        <taxon>Sphaerotilaceae</taxon>
        <taxon>Roseateles</taxon>
    </lineage>
</organism>
<dbReference type="PANTHER" id="PTHR34315:SF1">
    <property type="entry name" value="INTRADIOL RING-CLEAVAGE DIOXYGENASES DOMAIN-CONTAINING PROTEIN-RELATED"/>
    <property type="match status" value="1"/>
</dbReference>
<dbReference type="Pfam" id="PF00775">
    <property type="entry name" value="Dioxygenase_C"/>
    <property type="match status" value="1"/>
</dbReference>
<gene>
    <name evidence="3" type="ORF">QWJ38_02055</name>
</gene>
<dbReference type="Gene3D" id="2.60.130.10">
    <property type="entry name" value="Aromatic compound dioxygenase"/>
    <property type="match status" value="1"/>
</dbReference>
<dbReference type="PANTHER" id="PTHR34315">
    <property type="match status" value="1"/>
</dbReference>
<keyword evidence="4" id="KW-1185">Reference proteome</keyword>
<dbReference type="InterPro" id="IPR006311">
    <property type="entry name" value="TAT_signal"/>
</dbReference>
<evidence type="ECO:0000259" key="2">
    <source>
        <dbReference type="Pfam" id="PF00775"/>
    </source>
</evidence>
<dbReference type="GO" id="GO:0051213">
    <property type="term" value="F:dioxygenase activity"/>
    <property type="evidence" value="ECO:0007669"/>
    <property type="project" value="UniProtKB-KW"/>
</dbReference>
<dbReference type="EMBL" id="JAUHHC010000001">
    <property type="protein sequence ID" value="MDN3919053.1"/>
    <property type="molecule type" value="Genomic_DNA"/>
</dbReference>
<dbReference type="InterPro" id="IPR015889">
    <property type="entry name" value="Intradiol_dOase_core"/>
</dbReference>
<dbReference type="InterPro" id="IPR000627">
    <property type="entry name" value="Intradiol_dOase_C"/>
</dbReference>
<dbReference type="Proteomes" id="UP001228044">
    <property type="component" value="Unassembled WGS sequence"/>
</dbReference>
<accession>A0ABT8DMA5</accession>
<dbReference type="PROSITE" id="PS51318">
    <property type="entry name" value="TAT"/>
    <property type="match status" value="1"/>
</dbReference>
<protein>
    <submittedName>
        <fullName evidence="3">Intradiol ring-cleavage dioxygenase</fullName>
    </submittedName>
</protein>
<evidence type="ECO:0000313" key="3">
    <source>
        <dbReference type="EMBL" id="MDN3919053.1"/>
    </source>
</evidence>
<name>A0ABT8DMA5_9BURK</name>